<dbReference type="AlphaFoldDB" id="A0A6C0BML4"/>
<sequence>MTFFVYYCLILVGLLGLIITCHLLTPSLAMGSISEPFVDATVATMTVPKQTACKVIGSYQIEKCGDEIKVKGVDPDAPKNGCPFPLEKHDQGCQLKCPTTTFLSKNPNILCQRVISGEILPTTNEKCPDGYRMDPAGCVKILTTCPANYDWIDGTCREKCPEGTESKISEVEIDRDGFVEKQRTRVCQVKPLISVLK</sequence>
<name>A0A6C0BML4_9ZZZZ</name>
<proteinExistence type="predicted"/>
<protein>
    <submittedName>
        <fullName evidence="1">Uncharacterized protein</fullName>
    </submittedName>
</protein>
<dbReference type="EMBL" id="MN739180">
    <property type="protein sequence ID" value="QHS92533.1"/>
    <property type="molecule type" value="Genomic_DNA"/>
</dbReference>
<reference evidence="1" key="1">
    <citation type="journal article" date="2020" name="Nature">
        <title>Giant virus diversity and host interactions through global metagenomics.</title>
        <authorList>
            <person name="Schulz F."/>
            <person name="Roux S."/>
            <person name="Paez-Espino D."/>
            <person name="Jungbluth S."/>
            <person name="Walsh D.A."/>
            <person name="Denef V.J."/>
            <person name="McMahon K.D."/>
            <person name="Konstantinidis K.T."/>
            <person name="Eloe-Fadrosh E.A."/>
            <person name="Kyrpides N.C."/>
            <person name="Woyke T."/>
        </authorList>
    </citation>
    <scope>NUCLEOTIDE SEQUENCE</scope>
    <source>
        <strain evidence="1">GVMAG-M-3300014204-73</strain>
    </source>
</reference>
<evidence type="ECO:0000313" key="1">
    <source>
        <dbReference type="EMBL" id="QHS92533.1"/>
    </source>
</evidence>
<accession>A0A6C0BML4</accession>
<organism evidence="1">
    <name type="scientific">viral metagenome</name>
    <dbReference type="NCBI Taxonomy" id="1070528"/>
    <lineage>
        <taxon>unclassified sequences</taxon>
        <taxon>metagenomes</taxon>
        <taxon>organismal metagenomes</taxon>
    </lineage>
</organism>